<reference evidence="4" key="1">
    <citation type="journal article" date="2010" name="Nat. Biotechnol.">
        <title>Draft genome sequence of the oilseed species Ricinus communis.</title>
        <authorList>
            <person name="Chan A.P."/>
            <person name="Crabtree J."/>
            <person name="Zhao Q."/>
            <person name="Lorenzi H."/>
            <person name="Orvis J."/>
            <person name="Puiu D."/>
            <person name="Melake-Berhan A."/>
            <person name="Jones K.M."/>
            <person name="Redman J."/>
            <person name="Chen G."/>
            <person name="Cahoon E.B."/>
            <person name="Gedil M."/>
            <person name="Stanke M."/>
            <person name="Haas B.J."/>
            <person name="Wortman J.R."/>
            <person name="Fraser-Liggett C.M."/>
            <person name="Ravel J."/>
            <person name="Rabinowicz P.D."/>
        </authorList>
    </citation>
    <scope>NUCLEOTIDE SEQUENCE [LARGE SCALE GENOMIC DNA]</scope>
    <source>
        <strain evidence="4">cv. Hale</strain>
    </source>
</reference>
<comment type="cofactor">
    <cofactor evidence="1">
        <name>Mg(2+)</name>
        <dbReference type="ChEBI" id="CHEBI:18420"/>
    </cofactor>
</comment>
<keyword evidence="1" id="KW-0378">Hydrolase</keyword>
<sequence length="133" mass="15057">MDDRCALIYKGHDRIAVHVSGSEKDGQIDEIQQYQDARWNSFRHAQQMKKQDDYYIGNFQNIMCGTRMNVNGKKRKARQCPTFKESAIKRGGTRKTFLYRALLTNVRSKGMIALATATSEVAAGIMPGGRMAH</sequence>
<dbReference type="GO" id="GO:0006281">
    <property type="term" value="P:DNA repair"/>
    <property type="evidence" value="ECO:0007669"/>
    <property type="project" value="UniProtKB-KW"/>
</dbReference>
<keyword evidence="1" id="KW-0233">DNA recombination</keyword>
<keyword evidence="1" id="KW-0347">Helicase</keyword>
<dbReference type="GO" id="GO:0006310">
    <property type="term" value="P:DNA recombination"/>
    <property type="evidence" value="ECO:0007669"/>
    <property type="project" value="UniProtKB-KW"/>
</dbReference>
<keyword evidence="1" id="KW-0227">DNA damage</keyword>
<keyword evidence="1" id="KW-0547">Nucleotide-binding</keyword>
<name>B9RSF4_RICCO</name>
<evidence type="ECO:0000313" key="4">
    <source>
        <dbReference type="Proteomes" id="UP000008311"/>
    </source>
</evidence>
<keyword evidence="4" id="KW-1185">Reference proteome</keyword>
<evidence type="ECO:0000256" key="1">
    <source>
        <dbReference type="RuleBase" id="RU363044"/>
    </source>
</evidence>
<organism evidence="3 4">
    <name type="scientific">Ricinus communis</name>
    <name type="common">Castor bean</name>
    <dbReference type="NCBI Taxonomy" id="3988"/>
    <lineage>
        <taxon>Eukaryota</taxon>
        <taxon>Viridiplantae</taxon>
        <taxon>Streptophyta</taxon>
        <taxon>Embryophyta</taxon>
        <taxon>Tracheophyta</taxon>
        <taxon>Spermatophyta</taxon>
        <taxon>Magnoliopsida</taxon>
        <taxon>eudicotyledons</taxon>
        <taxon>Gunneridae</taxon>
        <taxon>Pentapetalae</taxon>
        <taxon>rosids</taxon>
        <taxon>fabids</taxon>
        <taxon>Malpighiales</taxon>
        <taxon>Euphorbiaceae</taxon>
        <taxon>Acalyphoideae</taxon>
        <taxon>Acalypheae</taxon>
        <taxon>Ricinus</taxon>
    </lineage>
</organism>
<dbReference type="GO" id="GO:0016887">
    <property type="term" value="F:ATP hydrolysis activity"/>
    <property type="evidence" value="ECO:0007669"/>
    <property type="project" value="RHEA"/>
</dbReference>
<proteinExistence type="inferred from homology"/>
<dbReference type="PANTHER" id="PTHR10492:SF94">
    <property type="entry name" value="ATP-DEPENDENT DNA HELICASE"/>
    <property type="match status" value="1"/>
</dbReference>
<feature type="domain" description="DNA helicase Pif1-like DEAD-box helicase" evidence="2">
    <location>
        <begin position="91"/>
        <end position="133"/>
    </location>
</feature>
<comment type="catalytic activity">
    <reaction evidence="1">
        <text>ATP + H2O = ADP + phosphate + H(+)</text>
        <dbReference type="Rhea" id="RHEA:13065"/>
        <dbReference type="ChEBI" id="CHEBI:15377"/>
        <dbReference type="ChEBI" id="CHEBI:15378"/>
        <dbReference type="ChEBI" id="CHEBI:30616"/>
        <dbReference type="ChEBI" id="CHEBI:43474"/>
        <dbReference type="ChEBI" id="CHEBI:456216"/>
        <dbReference type="EC" id="5.6.2.3"/>
    </reaction>
</comment>
<evidence type="ECO:0000313" key="3">
    <source>
        <dbReference type="EMBL" id="EEF45692.1"/>
    </source>
</evidence>
<gene>
    <name evidence="3" type="ORF">RCOM_1242600</name>
</gene>
<accession>B9RSF4</accession>
<dbReference type="STRING" id="3988.B9RSF4"/>
<dbReference type="Proteomes" id="UP000008311">
    <property type="component" value="Unassembled WGS sequence"/>
</dbReference>
<dbReference type="GO" id="GO:0005524">
    <property type="term" value="F:ATP binding"/>
    <property type="evidence" value="ECO:0007669"/>
    <property type="project" value="UniProtKB-KW"/>
</dbReference>
<keyword evidence="1" id="KW-0067">ATP-binding</keyword>
<dbReference type="InterPro" id="IPR010285">
    <property type="entry name" value="DNA_helicase_pif1-like_DEAD"/>
</dbReference>
<dbReference type="InParanoid" id="B9RSF4"/>
<keyword evidence="1" id="KW-0234">DNA repair</keyword>
<protein>
    <recommendedName>
        <fullName evidence="1">ATP-dependent DNA helicase</fullName>
        <ecNumber evidence="1">5.6.2.3</ecNumber>
    </recommendedName>
</protein>
<dbReference type="EC" id="5.6.2.3" evidence="1"/>
<dbReference type="GO" id="GO:0043139">
    <property type="term" value="F:5'-3' DNA helicase activity"/>
    <property type="evidence" value="ECO:0007669"/>
    <property type="project" value="UniProtKB-EC"/>
</dbReference>
<dbReference type="AlphaFoldDB" id="B9RSF4"/>
<dbReference type="EMBL" id="EQ973810">
    <property type="protein sequence ID" value="EEF45692.1"/>
    <property type="molecule type" value="Genomic_DNA"/>
</dbReference>
<dbReference type="GO" id="GO:0000723">
    <property type="term" value="P:telomere maintenance"/>
    <property type="evidence" value="ECO:0007669"/>
    <property type="project" value="InterPro"/>
</dbReference>
<dbReference type="Pfam" id="PF05970">
    <property type="entry name" value="PIF1"/>
    <property type="match status" value="1"/>
</dbReference>
<evidence type="ECO:0000259" key="2">
    <source>
        <dbReference type="Pfam" id="PF05970"/>
    </source>
</evidence>
<comment type="similarity">
    <text evidence="1">Belongs to the helicase family.</text>
</comment>
<dbReference type="PANTHER" id="PTHR10492">
    <property type="match status" value="1"/>
</dbReference>